<keyword evidence="2" id="KW-1185">Reference proteome</keyword>
<evidence type="ECO:0000313" key="1">
    <source>
        <dbReference type="EMBL" id="ATF08718.1"/>
    </source>
</evidence>
<protein>
    <submittedName>
        <fullName evidence="1">Uncharacterized protein</fullName>
    </submittedName>
</protein>
<dbReference type="KEGG" id="elux:BTN50_0177"/>
<organism evidence="1 2">
    <name type="scientific">Candidatus Enterovibrio altilux</name>
    <dbReference type="NCBI Taxonomy" id="1927128"/>
    <lineage>
        <taxon>Bacteria</taxon>
        <taxon>Pseudomonadati</taxon>
        <taxon>Pseudomonadota</taxon>
        <taxon>Gammaproteobacteria</taxon>
        <taxon>Vibrionales</taxon>
        <taxon>Vibrionaceae</taxon>
        <taxon>Enterovibrio</taxon>
    </lineage>
</organism>
<dbReference type="EMBL" id="CP020660">
    <property type="protein sequence ID" value="ATF08718.1"/>
    <property type="molecule type" value="Genomic_DNA"/>
</dbReference>
<name>A0A291B6U2_9GAMM</name>
<dbReference type="AlphaFoldDB" id="A0A291B6U2"/>
<sequence length="50" mass="5446">MLFATSFALRAEPLSANLMSKPGSVGLCPKAAIIKFKFWVCGVDILQMKD</sequence>
<dbReference type="Proteomes" id="UP000218160">
    <property type="component" value="Chromosome 1"/>
</dbReference>
<gene>
    <name evidence="1" type="ORF">BTN50_0177</name>
</gene>
<evidence type="ECO:0000313" key="2">
    <source>
        <dbReference type="Proteomes" id="UP000218160"/>
    </source>
</evidence>
<accession>A0A291B6U2</accession>
<reference evidence="2" key="1">
    <citation type="submission" date="2017-04" db="EMBL/GenBank/DDBJ databases">
        <title>Genome evolution of the luminous symbionts of deep sea anglerfish.</title>
        <authorList>
            <person name="Hendry T.A."/>
        </authorList>
    </citation>
    <scope>NUCLEOTIDE SEQUENCE [LARGE SCALE GENOMIC DNA]</scope>
</reference>
<proteinExistence type="predicted"/>